<comment type="similarity">
    <text evidence="3">Belongs to the RlmJ family.</text>
</comment>
<keyword evidence="1 3" id="KW-0489">Methyltransferase</keyword>
<evidence type="ECO:0000256" key="1">
    <source>
        <dbReference type="ARBA" id="ARBA00022603"/>
    </source>
</evidence>
<keyword evidence="3" id="KW-0949">S-adenosyl-L-methionine</keyword>
<evidence type="ECO:0000313" key="4">
    <source>
        <dbReference type="EMBL" id="MFK7161016.1"/>
    </source>
</evidence>
<keyword evidence="3" id="KW-0698">rRNA processing</keyword>
<comment type="catalytic activity">
    <reaction evidence="3">
        <text>adenosine(2030) in 23S rRNA + S-adenosyl-L-methionine = N(6)-methyladenosine(2030) in 23S rRNA + S-adenosyl-L-homocysteine + H(+)</text>
        <dbReference type="Rhea" id="RHEA:43736"/>
        <dbReference type="Rhea" id="RHEA-COMP:10668"/>
        <dbReference type="Rhea" id="RHEA-COMP:10669"/>
        <dbReference type="ChEBI" id="CHEBI:15378"/>
        <dbReference type="ChEBI" id="CHEBI:57856"/>
        <dbReference type="ChEBI" id="CHEBI:59789"/>
        <dbReference type="ChEBI" id="CHEBI:74411"/>
        <dbReference type="ChEBI" id="CHEBI:74449"/>
        <dbReference type="EC" id="2.1.1.266"/>
    </reaction>
</comment>
<name>A0ABW8PYG5_9GAMM</name>
<dbReference type="PROSITE" id="PS00092">
    <property type="entry name" value="N6_MTASE"/>
    <property type="match status" value="1"/>
</dbReference>
<dbReference type="HAMAP" id="MF_00934">
    <property type="entry name" value="23SrRNA_methyltr_J"/>
    <property type="match status" value="1"/>
</dbReference>
<sequence>MLVYLVDYLNKKDKPYACLDTHSGAGLYALHGNEAQKTGEYQQGIARLIEATHIEHPLLLRFRTLVQEFNPTHELSHYPGSPAWLQKLTRAQDRLLFNELHPQDWQQLTQLMQDDPRAHIEKQDAYARLKASLPFPERRGLILIDPSYEIKDEYQQVVQAIAQAYRRMATGVFALWYPVIQRQQVEQLCRDLKATGIARLLRIEHCISADTTGFGMTGSGMLVINPPYTLANDFTLLLPELNQLLAQDASAHFTVEWLRGEVEG</sequence>
<dbReference type="InterPro" id="IPR029063">
    <property type="entry name" value="SAM-dependent_MTases_sf"/>
</dbReference>
<dbReference type="PANTHER" id="PTHR37426:SF1">
    <property type="entry name" value="RIBOSOMAL RNA LARGE SUBUNIT METHYLTRANSFERASE J"/>
    <property type="match status" value="1"/>
</dbReference>
<gene>
    <name evidence="3 4" type="primary">rlmJ</name>
    <name evidence="4" type="ORF">V6U78_08205</name>
</gene>
<dbReference type="RefSeq" id="WP_405339288.1">
    <property type="nucleotide sequence ID" value="NZ_JBANFI010000004.1"/>
</dbReference>
<organism evidence="4 5">
    <name type="scientific">Marinospirillum alkalitolerans</name>
    <dbReference type="NCBI Taxonomy" id="3123374"/>
    <lineage>
        <taxon>Bacteria</taxon>
        <taxon>Pseudomonadati</taxon>
        <taxon>Pseudomonadota</taxon>
        <taxon>Gammaproteobacteria</taxon>
        <taxon>Oceanospirillales</taxon>
        <taxon>Oceanospirillaceae</taxon>
        <taxon>Marinospirillum</taxon>
    </lineage>
</organism>
<evidence type="ECO:0000313" key="5">
    <source>
        <dbReference type="Proteomes" id="UP001621714"/>
    </source>
</evidence>
<evidence type="ECO:0000256" key="3">
    <source>
        <dbReference type="HAMAP-Rule" id="MF_00934"/>
    </source>
</evidence>
<protein>
    <recommendedName>
        <fullName evidence="3">Ribosomal RNA large subunit methyltransferase J</fullName>
        <ecNumber evidence="3">2.1.1.266</ecNumber>
    </recommendedName>
    <alternativeName>
        <fullName evidence="3">23S rRNA (adenine(2030)-N6)-methyltransferase</fullName>
    </alternativeName>
    <alternativeName>
        <fullName evidence="3">23S rRNA m6A2030 methyltransferase</fullName>
    </alternativeName>
</protein>
<keyword evidence="5" id="KW-1185">Reference proteome</keyword>
<proteinExistence type="inferred from homology"/>
<feature type="binding site" evidence="3">
    <location>
        <position position="99"/>
    </location>
    <ligand>
        <name>S-adenosyl-L-methionine</name>
        <dbReference type="ChEBI" id="CHEBI:59789"/>
    </ligand>
</feature>
<dbReference type="EMBL" id="JBANFI010000004">
    <property type="protein sequence ID" value="MFK7161016.1"/>
    <property type="molecule type" value="Genomic_DNA"/>
</dbReference>
<keyword evidence="3" id="KW-0694">RNA-binding</keyword>
<dbReference type="SUPFAM" id="SSF53335">
    <property type="entry name" value="S-adenosyl-L-methionine-dependent methyltransferases"/>
    <property type="match status" value="1"/>
</dbReference>
<dbReference type="Pfam" id="PF04378">
    <property type="entry name" value="RsmJ"/>
    <property type="match status" value="1"/>
</dbReference>
<comment type="caution">
    <text evidence="3">Lacks conserved residue(s) required for the propagation of feature annotation.</text>
</comment>
<feature type="binding site" evidence="3">
    <location>
        <position position="81"/>
    </location>
    <ligand>
        <name>S-adenosyl-L-methionine</name>
        <dbReference type="ChEBI" id="CHEBI:59789"/>
    </ligand>
</feature>
<keyword evidence="2 3" id="KW-0808">Transferase</keyword>
<dbReference type="InterPro" id="IPR002052">
    <property type="entry name" value="DNA_methylase_N6_adenine_CS"/>
</dbReference>
<reference evidence="4 5" key="1">
    <citation type="submission" date="2024-02" db="EMBL/GenBank/DDBJ databases">
        <title>Marinospirillum sp. MEB 164 isolated from Lonar lake sediment.</title>
        <authorList>
            <person name="Joshi A."/>
            <person name="Thite S."/>
        </authorList>
    </citation>
    <scope>NUCLEOTIDE SEQUENCE [LARGE SCALE GENOMIC DNA]</scope>
    <source>
        <strain evidence="4 5">MEB164</strain>
    </source>
</reference>
<dbReference type="Gene3D" id="3.40.50.150">
    <property type="entry name" value="Vaccinia Virus protein VP39"/>
    <property type="match status" value="1"/>
</dbReference>
<comment type="caution">
    <text evidence="4">The sequence shown here is derived from an EMBL/GenBank/DDBJ whole genome shotgun (WGS) entry which is preliminary data.</text>
</comment>
<dbReference type="PANTHER" id="PTHR37426">
    <property type="entry name" value="RIBOSOMAL RNA LARGE SUBUNIT METHYLTRANSFERASE J"/>
    <property type="match status" value="1"/>
</dbReference>
<feature type="active site" description="Proton acceptor" evidence="3">
    <location>
        <position position="145"/>
    </location>
</feature>
<feature type="binding site" evidence="3">
    <location>
        <position position="22"/>
    </location>
    <ligand>
        <name>S-adenosyl-L-methionine</name>
        <dbReference type="ChEBI" id="CHEBI:59789"/>
    </ligand>
</feature>
<comment type="function">
    <text evidence="3">Specifically methylates the adenine in position 2030 of 23S rRNA.</text>
</comment>
<evidence type="ECO:0000256" key="2">
    <source>
        <dbReference type="ARBA" id="ARBA00022679"/>
    </source>
</evidence>
<dbReference type="Proteomes" id="UP001621714">
    <property type="component" value="Unassembled WGS sequence"/>
</dbReference>
<feature type="binding site" evidence="3">
    <location>
        <position position="145"/>
    </location>
    <ligand>
        <name>S-adenosyl-L-methionine</name>
        <dbReference type="ChEBI" id="CHEBI:59789"/>
    </ligand>
</feature>
<accession>A0ABW8PYG5</accession>
<feature type="binding site" evidence="3">
    <location>
        <begin position="124"/>
        <end position="125"/>
    </location>
    <ligand>
        <name>S-adenosyl-L-methionine</name>
        <dbReference type="ChEBI" id="CHEBI:59789"/>
    </ligand>
</feature>
<dbReference type="InterPro" id="IPR007473">
    <property type="entry name" value="RlmJ"/>
</dbReference>
<comment type="subunit">
    <text evidence="3">Monomer.</text>
</comment>
<dbReference type="EC" id="2.1.1.266" evidence="3"/>